<accession>A0ACC1I741</accession>
<proteinExistence type="predicted"/>
<gene>
    <name evidence="1" type="ORF">LPJ66_009440</name>
</gene>
<name>A0ACC1I741_9FUNG</name>
<dbReference type="EMBL" id="JANBPG010002161">
    <property type="protein sequence ID" value="KAJ1886817.1"/>
    <property type="molecule type" value="Genomic_DNA"/>
</dbReference>
<organism evidence="1 2">
    <name type="scientific">Kickxella alabastrina</name>
    <dbReference type="NCBI Taxonomy" id="61397"/>
    <lineage>
        <taxon>Eukaryota</taxon>
        <taxon>Fungi</taxon>
        <taxon>Fungi incertae sedis</taxon>
        <taxon>Zoopagomycota</taxon>
        <taxon>Kickxellomycotina</taxon>
        <taxon>Kickxellomycetes</taxon>
        <taxon>Kickxellales</taxon>
        <taxon>Kickxellaceae</taxon>
        <taxon>Kickxella</taxon>
    </lineage>
</organism>
<comment type="caution">
    <text evidence="1">The sequence shown here is derived from an EMBL/GenBank/DDBJ whole genome shotgun (WGS) entry which is preliminary data.</text>
</comment>
<protein>
    <submittedName>
        <fullName evidence="1">Uncharacterized protein</fullName>
    </submittedName>
</protein>
<sequence>MKDPSAYAKLPFEVLDLICHMSDRQTLNSLQHVSRVWRRLSLPLLWKSIDISDWEYRASADRVHAVYGRLVHTMEYRRCQRRRGNSHSSSAPASPQAVSGKTKTDILCEWLGVRWKNVRRVAIGAWPPYNIRRVQQVLATCNPQLRVLILEGAAAAWAETMQRAVTAHPHLQGLHITEDSRALLPPAADEHYRRSQVRFLFLSNGVGASLTRLTVPCIVESAVQLLGQLSDLLPLLQTLDLRQVDAGAASKLSINLPPMLRHLKISGQYPLTMRMFGHRHGKGTAGALMAASLHSLSVTGLRSEEAAWRESDTFWTPILQHKWALLTGLVIPVARPELSLLIGTNCSKLERLQFIYAGSSINQQQNNLWAAKLTCLPQLRHLDIASSNNEYEGCSLSSRLVTGCIWKTQWLHSLYVSRLSLSTDALSALLRMLPYLHTLWFTFDAKPRANDSLEQIGTDCYPVAQCRLQYLVIHAVIARDCNRSAAYTSESDSEQTGSGPTNVLSACLAGLPSVNKCRLPMFTFPDEQRHWLKCQFPRINFKKYAPPY</sequence>
<evidence type="ECO:0000313" key="1">
    <source>
        <dbReference type="EMBL" id="KAJ1886817.1"/>
    </source>
</evidence>
<evidence type="ECO:0000313" key="2">
    <source>
        <dbReference type="Proteomes" id="UP001150581"/>
    </source>
</evidence>
<reference evidence="1" key="1">
    <citation type="submission" date="2022-07" db="EMBL/GenBank/DDBJ databases">
        <title>Phylogenomic reconstructions and comparative analyses of Kickxellomycotina fungi.</title>
        <authorList>
            <person name="Reynolds N.K."/>
            <person name="Stajich J.E."/>
            <person name="Barry K."/>
            <person name="Grigoriev I.V."/>
            <person name="Crous P."/>
            <person name="Smith M.E."/>
        </authorList>
    </citation>
    <scope>NUCLEOTIDE SEQUENCE</scope>
    <source>
        <strain evidence="1">Benny 63K</strain>
    </source>
</reference>
<dbReference type="Proteomes" id="UP001150581">
    <property type="component" value="Unassembled WGS sequence"/>
</dbReference>
<keyword evidence="2" id="KW-1185">Reference proteome</keyword>